<evidence type="ECO:0000256" key="2">
    <source>
        <dbReference type="ARBA" id="ARBA00009810"/>
    </source>
</evidence>
<evidence type="ECO:0000256" key="12">
    <source>
        <dbReference type="ARBA" id="ARBA00023170"/>
    </source>
</evidence>
<gene>
    <name evidence="19" type="primary">pbuA</name>
    <name evidence="19" type="ORF">GCM10007205_03530</name>
</gene>
<feature type="domain" description="Secretin/TonB short N-terminal" evidence="18">
    <location>
        <begin position="70"/>
        <end position="121"/>
    </location>
</feature>
<dbReference type="PROSITE" id="PS01156">
    <property type="entry name" value="TONB_DEPENDENT_REC_2"/>
    <property type="match status" value="1"/>
</dbReference>
<keyword evidence="10 16" id="KW-0798">TonB box</keyword>
<evidence type="ECO:0000256" key="15">
    <source>
        <dbReference type="PROSITE-ProRule" id="PRU10144"/>
    </source>
</evidence>
<keyword evidence="5" id="KW-0410">Iron transport</keyword>
<dbReference type="InterPro" id="IPR010917">
    <property type="entry name" value="TonB_rcpt_CS"/>
</dbReference>
<comment type="caution">
    <text evidence="19">The sequence shown here is derived from an EMBL/GenBank/DDBJ whole genome shotgun (WGS) entry which is preliminary data.</text>
</comment>
<dbReference type="InterPro" id="IPR036942">
    <property type="entry name" value="Beta-barrel_TonB_sf"/>
</dbReference>
<dbReference type="InterPro" id="IPR012910">
    <property type="entry name" value="Plug_dom"/>
</dbReference>
<evidence type="ECO:0000256" key="8">
    <source>
        <dbReference type="ARBA" id="ARBA00023004"/>
    </source>
</evidence>
<dbReference type="InterPro" id="IPR037066">
    <property type="entry name" value="Plug_dom_sf"/>
</dbReference>
<keyword evidence="13 14" id="KW-0998">Cell outer membrane</keyword>
<reference evidence="19" key="1">
    <citation type="journal article" date="2014" name="Int. J. Syst. Evol. Microbiol.">
        <title>Complete genome sequence of Corynebacterium casei LMG S-19264T (=DSM 44701T), isolated from a smear-ripened cheese.</title>
        <authorList>
            <consortium name="US DOE Joint Genome Institute (JGI-PGF)"/>
            <person name="Walter F."/>
            <person name="Albersmeier A."/>
            <person name="Kalinowski J."/>
            <person name="Ruckert C."/>
        </authorList>
    </citation>
    <scope>NUCLEOTIDE SEQUENCE</scope>
    <source>
        <strain evidence="19">CCM 7086</strain>
    </source>
</reference>
<keyword evidence="12" id="KW-0675">Receptor</keyword>
<evidence type="ECO:0000256" key="13">
    <source>
        <dbReference type="ARBA" id="ARBA00023237"/>
    </source>
</evidence>
<dbReference type="InterPro" id="IPR039426">
    <property type="entry name" value="TonB-dep_rcpt-like"/>
</dbReference>
<comment type="similarity">
    <text evidence="2 14 16">Belongs to the TonB-dependent receptor family.</text>
</comment>
<keyword evidence="7 17" id="KW-0732">Signal</keyword>
<dbReference type="SMART" id="SM00965">
    <property type="entry name" value="STN"/>
    <property type="match status" value="1"/>
</dbReference>
<keyword evidence="9" id="KW-0406">Ion transport</keyword>
<evidence type="ECO:0000256" key="10">
    <source>
        <dbReference type="ARBA" id="ARBA00023077"/>
    </source>
</evidence>
<dbReference type="GO" id="GO:0015891">
    <property type="term" value="P:siderophore transport"/>
    <property type="evidence" value="ECO:0007669"/>
    <property type="project" value="InterPro"/>
</dbReference>
<keyword evidence="4 14" id="KW-1134">Transmembrane beta strand</keyword>
<dbReference type="PROSITE" id="PS52016">
    <property type="entry name" value="TONB_DEPENDENT_REC_3"/>
    <property type="match status" value="1"/>
</dbReference>
<dbReference type="GO" id="GO:0009279">
    <property type="term" value="C:cell outer membrane"/>
    <property type="evidence" value="ECO:0007669"/>
    <property type="project" value="UniProtKB-SubCell"/>
</dbReference>
<keyword evidence="8" id="KW-0408">Iron</keyword>
<evidence type="ECO:0000256" key="1">
    <source>
        <dbReference type="ARBA" id="ARBA00004571"/>
    </source>
</evidence>
<evidence type="ECO:0000259" key="18">
    <source>
        <dbReference type="SMART" id="SM00965"/>
    </source>
</evidence>
<evidence type="ECO:0000313" key="20">
    <source>
        <dbReference type="Proteomes" id="UP000620266"/>
    </source>
</evidence>
<name>A0A8J2UJM0_9BURK</name>
<dbReference type="EMBL" id="BMCG01000001">
    <property type="protein sequence ID" value="GGB97535.1"/>
    <property type="molecule type" value="Genomic_DNA"/>
</dbReference>
<protein>
    <submittedName>
        <fullName evidence="19">Ligand-gated channel</fullName>
    </submittedName>
</protein>
<evidence type="ECO:0000313" key="19">
    <source>
        <dbReference type="EMBL" id="GGB97535.1"/>
    </source>
</evidence>
<dbReference type="PANTHER" id="PTHR32552:SF74">
    <property type="entry name" value="HYDROXAMATE SIDEROPHORE RECEPTOR FHUE"/>
    <property type="match status" value="1"/>
</dbReference>
<evidence type="ECO:0000256" key="14">
    <source>
        <dbReference type="PROSITE-ProRule" id="PRU01360"/>
    </source>
</evidence>
<dbReference type="InterPro" id="IPR011662">
    <property type="entry name" value="Secretin/TonB_short_N"/>
</dbReference>
<dbReference type="GO" id="GO:0038023">
    <property type="term" value="F:signaling receptor activity"/>
    <property type="evidence" value="ECO:0007669"/>
    <property type="project" value="InterPro"/>
</dbReference>
<accession>A0A8J2UJM0</accession>
<organism evidence="19 20">
    <name type="scientific">Oxalicibacterium flavum</name>
    <dbReference type="NCBI Taxonomy" id="179467"/>
    <lineage>
        <taxon>Bacteria</taxon>
        <taxon>Pseudomonadati</taxon>
        <taxon>Pseudomonadota</taxon>
        <taxon>Betaproteobacteria</taxon>
        <taxon>Burkholderiales</taxon>
        <taxon>Oxalobacteraceae</taxon>
        <taxon>Oxalicibacterium</taxon>
    </lineage>
</organism>
<evidence type="ECO:0000256" key="11">
    <source>
        <dbReference type="ARBA" id="ARBA00023136"/>
    </source>
</evidence>
<reference evidence="19" key="2">
    <citation type="submission" date="2020-09" db="EMBL/GenBank/DDBJ databases">
        <authorList>
            <person name="Sun Q."/>
            <person name="Sedlacek I."/>
        </authorList>
    </citation>
    <scope>NUCLEOTIDE SEQUENCE</scope>
    <source>
        <strain evidence="19">CCM 7086</strain>
    </source>
</reference>
<dbReference type="PANTHER" id="PTHR32552">
    <property type="entry name" value="FERRICHROME IRON RECEPTOR-RELATED"/>
    <property type="match status" value="1"/>
</dbReference>
<keyword evidence="11 14" id="KW-0472">Membrane</keyword>
<dbReference type="SUPFAM" id="SSF56935">
    <property type="entry name" value="Porins"/>
    <property type="match status" value="1"/>
</dbReference>
<keyword evidence="20" id="KW-1185">Reference proteome</keyword>
<evidence type="ECO:0000256" key="4">
    <source>
        <dbReference type="ARBA" id="ARBA00022452"/>
    </source>
</evidence>
<evidence type="ECO:0000256" key="16">
    <source>
        <dbReference type="RuleBase" id="RU003357"/>
    </source>
</evidence>
<dbReference type="Proteomes" id="UP000620266">
    <property type="component" value="Unassembled WGS sequence"/>
</dbReference>
<feature type="signal peptide" evidence="17">
    <location>
        <begin position="1"/>
        <end position="40"/>
    </location>
</feature>
<dbReference type="Pfam" id="PF00593">
    <property type="entry name" value="TonB_dep_Rec_b-barrel"/>
    <property type="match status" value="1"/>
</dbReference>
<dbReference type="Pfam" id="PF07715">
    <property type="entry name" value="Plug"/>
    <property type="match status" value="1"/>
</dbReference>
<dbReference type="CDD" id="cd01347">
    <property type="entry name" value="ligand_gated_channel"/>
    <property type="match status" value="1"/>
</dbReference>
<dbReference type="GO" id="GO:0015344">
    <property type="term" value="F:siderophore uptake transmembrane transporter activity"/>
    <property type="evidence" value="ECO:0007669"/>
    <property type="project" value="TreeGrafter"/>
</dbReference>
<feature type="chain" id="PRO_5035310105" evidence="17">
    <location>
        <begin position="41"/>
        <end position="827"/>
    </location>
</feature>
<evidence type="ECO:0000256" key="17">
    <source>
        <dbReference type="SAM" id="SignalP"/>
    </source>
</evidence>
<evidence type="ECO:0000256" key="9">
    <source>
        <dbReference type="ARBA" id="ARBA00023065"/>
    </source>
</evidence>
<dbReference type="AlphaFoldDB" id="A0A8J2UJM0"/>
<sequence length="827" mass="89761">MQDINRPATKAGFRFSPLVLALHLAIAGSGLATFHVSASAANEVTAGKAVDIPAGPLGRVLASFATAHDVLLSFDPALTDGKESAGLRGSYGLQQGFAVLLAGSGLEVVQQPNGSLLLKKVEASASTGDAVLPAVTVSSQLDDPQSYAASTSNVGGKSAQRLREIPQSISVVTRQRLDEQNVSDLTTALEQTTGITTAQGGFFESSFYSRGFQVTNMQVDGGAPLTMGLAGFSTTQELAQYERIEVLRGADGLFGGAGEPGGSINLVRKRPLSEYQVLFNASAGSWNNYRTEIDVTGPLTEDGRVRGRLVATYGDREFFYDVAEQKRKMLYGIVEADLTPDTTVSAGFSLNRMSGKPWFLGLPRYSNGADIGLPRSTAYVTTWTRLNVDTDEVFAKLDQKLGDDWTLKVNLTRNEQTSRRTYARAIGPVDPITNLASTSALTTLFEPTQTVADVNLHGHFDLWGRRHEILVGGDWQQTKGRFSNRTTAAQQFDVFDFDHDGYIQPQGPLTLQTAAWGQKQYGIYGNVKLQLTDPLRLILGVRRANYSFEQLGATGTGTRYEESGIVTPYGGLVYDIDRQWSAYASIAETYKSQAANLQGPLPGTSLDPITGRNYEIGVKGELMDGKVNASAALYRIERNGQAVRDPSYPETPGTDGSNCCWISLGEVVSQGVDLELSGEIAPRWQGVVGYTYNDNENKQANTGRYSSITPKHLFKLWTGYQLPGEMSQWRIGGGVNIQSAAYVSGTARTFNTTSGQWNGPSVPFNFSQGGYAVWNARVEYAINPIWSASLNINNLFDKKYYQTLGSSTYGNWYGEPRNAMLTVRGKF</sequence>
<dbReference type="Gene3D" id="2.40.170.20">
    <property type="entry name" value="TonB-dependent receptor, beta-barrel domain"/>
    <property type="match status" value="1"/>
</dbReference>
<dbReference type="NCBIfam" id="TIGR01783">
    <property type="entry name" value="TonB-siderophor"/>
    <property type="match status" value="1"/>
</dbReference>
<comment type="subcellular location">
    <subcellularLocation>
        <location evidence="1 14">Cell outer membrane</location>
        <topology evidence="1 14">Multi-pass membrane protein</topology>
    </subcellularLocation>
</comment>
<evidence type="ECO:0000256" key="3">
    <source>
        <dbReference type="ARBA" id="ARBA00022448"/>
    </source>
</evidence>
<dbReference type="InterPro" id="IPR010105">
    <property type="entry name" value="TonB_sidphr_rcpt"/>
</dbReference>
<dbReference type="Gene3D" id="2.170.130.10">
    <property type="entry name" value="TonB-dependent receptor, plug domain"/>
    <property type="match status" value="1"/>
</dbReference>
<dbReference type="FunFam" id="2.170.130.10:FF:000010">
    <property type="entry name" value="Ferripyoverdine receptor"/>
    <property type="match status" value="1"/>
</dbReference>
<keyword evidence="6 14" id="KW-0812">Transmembrane</keyword>
<evidence type="ECO:0000256" key="6">
    <source>
        <dbReference type="ARBA" id="ARBA00022692"/>
    </source>
</evidence>
<keyword evidence="3 14" id="KW-0813">Transport</keyword>
<dbReference type="RefSeq" id="WP_188394449.1">
    <property type="nucleotide sequence ID" value="NZ_BMCG01000001.1"/>
</dbReference>
<feature type="short sequence motif" description="TonB C-terminal box" evidence="15">
    <location>
        <begin position="810"/>
        <end position="827"/>
    </location>
</feature>
<dbReference type="InterPro" id="IPR000531">
    <property type="entry name" value="Beta-barrel_TonB"/>
</dbReference>
<evidence type="ECO:0000256" key="5">
    <source>
        <dbReference type="ARBA" id="ARBA00022496"/>
    </source>
</evidence>
<proteinExistence type="inferred from homology"/>
<dbReference type="Gene3D" id="3.55.50.30">
    <property type="match status" value="1"/>
</dbReference>
<evidence type="ECO:0000256" key="7">
    <source>
        <dbReference type="ARBA" id="ARBA00022729"/>
    </source>
</evidence>